<comment type="caution">
    <text evidence="2">The sequence shown here is derived from an EMBL/GenBank/DDBJ whole genome shotgun (WGS) entry which is preliminary data.</text>
</comment>
<dbReference type="InterPro" id="IPR000014">
    <property type="entry name" value="PAS"/>
</dbReference>
<sequence>MEIREFHWLMNIVQNLDVGLFVLDRQFRIQVWNGFMESHSGRQAATVRDRVLFELFDELDRAWFERKANQVFTLNNRAFSTWEQRPYLLRFDNYRPITGSAPFMYQNLTLVPLADFSGQVSHLGVMIYDATDEAILLGQVRASQQASAGTPD</sequence>
<protein>
    <submittedName>
        <fullName evidence="2">PAS domain-containing protein</fullName>
    </submittedName>
</protein>
<dbReference type="InterPro" id="IPR035965">
    <property type="entry name" value="PAS-like_dom_sf"/>
</dbReference>
<keyword evidence="3" id="KW-1185">Reference proteome</keyword>
<dbReference type="EMBL" id="JBGXBU010000001">
    <property type="protein sequence ID" value="MFM4891826.1"/>
    <property type="molecule type" value="Genomic_DNA"/>
</dbReference>
<dbReference type="InterPro" id="IPR013656">
    <property type="entry name" value="PAS_4"/>
</dbReference>
<dbReference type="Gene3D" id="3.30.450.20">
    <property type="entry name" value="PAS domain"/>
    <property type="match status" value="1"/>
</dbReference>
<organism evidence="2 3">
    <name type="scientific">Aeromonas bivalvium</name>
    <dbReference type="NCBI Taxonomy" id="440079"/>
    <lineage>
        <taxon>Bacteria</taxon>
        <taxon>Pseudomonadati</taxon>
        <taxon>Pseudomonadota</taxon>
        <taxon>Gammaproteobacteria</taxon>
        <taxon>Aeromonadales</taxon>
        <taxon>Aeromonadaceae</taxon>
        <taxon>Aeromonas</taxon>
    </lineage>
</organism>
<dbReference type="NCBIfam" id="TIGR00229">
    <property type="entry name" value="sensory_box"/>
    <property type="match status" value="1"/>
</dbReference>
<dbReference type="GeneID" id="97219012"/>
<accession>A0ABW9GKZ1</accession>
<dbReference type="RefSeq" id="WP_162625830.1">
    <property type="nucleotide sequence ID" value="NZ_JBGXAX010000002.1"/>
</dbReference>
<evidence type="ECO:0000313" key="3">
    <source>
        <dbReference type="Proteomes" id="UP001630969"/>
    </source>
</evidence>
<gene>
    <name evidence="2" type="ORF">ACEUDJ_02895</name>
</gene>
<evidence type="ECO:0000313" key="2">
    <source>
        <dbReference type="EMBL" id="MFM4891826.1"/>
    </source>
</evidence>
<feature type="domain" description="PAS" evidence="1">
    <location>
        <begin position="7"/>
        <end position="73"/>
    </location>
</feature>
<dbReference type="SUPFAM" id="SSF55785">
    <property type="entry name" value="PYP-like sensor domain (PAS domain)"/>
    <property type="match status" value="1"/>
</dbReference>
<evidence type="ECO:0000259" key="1">
    <source>
        <dbReference type="SMART" id="SM00091"/>
    </source>
</evidence>
<reference evidence="2 3" key="1">
    <citation type="submission" date="2024-09" db="EMBL/GenBank/DDBJ databases">
        <title>Aeromonas strains Genome sequencing and assembly.</title>
        <authorList>
            <person name="Hu X."/>
            <person name="Tang B."/>
        </authorList>
    </citation>
    <scope>NUCLEOTIDE SEQUENCE [LARGE SCALE GENOMIC DNA]</scope>
    <source>
        <strain evidence="2 3">NB23SCDHY001</strain>
    </source>
</reference>
<dbReference type="Pfam" id="PF08448">
    <property type="entry name" value="PAS_4"/>
    <property type="match status" value="1"/>
</dbReference>
<proteinExistence type="predicted"/>
<dbReference type="SMART" id="SM00091">
    <property type="entry name" value="PAS"/>
    <property type="match status" value="1"/>
</dbReference>
<dbReference type="Proteomes" id="UP001630969">
    <property type="component" value="Unassembled WGS sequence"/>
</dbReference>
<name>A0ABW9GKZ1_9GAMM</name>